<organism evidence="1 2">
    <name type="scientific">Kingdonia uniflora</name>
    <dbReference type="NCBI Taxonomy" id="39325"/>
    <lineage>
        <taxon>Eukaryota</taxon>
        <taxon>Viridiplantae</taxon>
        <taxon>Streptophyta</taxon>
        <taxon>Embryophyta</taxon>
        <taxon>Tracheophyta</taxon>
        <taxon>Spermatophyta</taxon>
        <taxon>Magnoliopsida</taxon>
        <taxon>Ranunculales</taxon>
        <taxon>Circaeasteraceae</taxon>
        <taxon>Kingdonia</taxon>
    </lineage>
</organism>
<proteinExistence type="predicted"/>
<gene>
    <name evidence="1" type="ORF">GIB67_032875</name>
</gene>
<sequence length="222" mass="25511">MTQATEQAEEKHLYHLYCSNMIEINQVSNSNRVKRRKLGECCDLVVEDKEPKLLPESGSRRKGIFFEDCDTRHMKYPHHDALVIMLKMRNFVMHTMMVDTGSRVEILFQCTIDQMGLSHRVVQGETDISGFNGSKEVRVGKITLPITAGPTTVDVIFYVINDQSRYLGILGRYWLHNMEAIPSTFHQILRFKHNNGIYEIKGSQKLSRACENTVPPVLDHSE</sequence>
<dbReference type="PANTHER" id="PTHR33240">
    <property type="entry name" value="OS08G0508500 PROTEIN"/>
    <property type="match status" value="1"/>
</dbReference>
<dbReference type="SUPFAM" id="SSF50630">
    <property type="entry name" value="Acid proteases"/>
    <property type="match status" value="1"/>
</dbReference>
<dbReference type="Gene3D" id="2.40.70.10">
    <property type="entry name" value="Acid Proteases"/>
    <property type="match status" value="1"/>
</dbReference>
<dbReference type="AlphaFoldDB" id="A0A7J7NBX5"/>
<reference evidence="1 2" key="1">
    <citation type="journal article" date="2020" name="IScience">
        <title>Genome Sequencing of the Endangered Kingdonia uniflora (Circaeasteraceae, Ranunculales) Reveals Potential Mechanisms of Evolutionary Specialization.</title>
        <authorList>
            <person name="Sun Y."/>
            <person name="Deng T."/>
            <person name="Zhang A."/>
            <person name="Moore M.J."/>
            <person name="Landis J.B."/>
            <person name="Lin N."/>
            <person name="Zhang H."/>
            <person name="Zhang X."/>
            <person name="Huang J."/>
            <person name="Zhang X."/>
            <person name="Sun H."/>
            <person name="Wang H."/>
        </authorList>
    </citation>
    <scope>NUCLEOTIDE SEQUENCE [LARGE SCALE GENOMIC DNA]</scope>
    <source>
        <strain evidence="1">TB1705</strain>
        <tissue evidence="1">Leaf</tissue>
    </source>
</reference>
<dbReference type="Pfam" id="PF13650">
    <property type="entry name" value="Asp_protease_2"/>
    <property type="match status" value="1"/>
</dbReference>
<evidence type="ECO:0000313" key="2">
    <source>
        <dbReference type="Proteomes" id="UP000541444"/>
    </source>
</evidence>
<accession>A0A7J7NBX5</accession>
<dbReference type="OrthoDB" id="2919534at2759"/>
<name>A0A7J7NBX5_9MAGN</name>
<evidence type="ECO:0008006" key="3">
    <source>
        <dbReference type="Google" id="ProtNLM"/>
    </source>
</evidence>
<comment type="caution">
    <text evidence="1">The sequence shown here is derived from an EMBL/GenBank/DDBJ whole genome shotgun (WGS) entry which is preliminary data.</text>
</comment>
<dbReference type="PANTHER" id="PTHR33240:SF8">
    <property type="entry name" value="OS03G0439900 PROTEIN"/>
    <property type="match status" value="1"/>
</dbReference>
<protein>
    <recommendedName>
        <fullName evidence="3">Peptidase A2 domain-containing protein</fullName>
    </recommendedName>
</protein>
<dbReference type="InterPro" id="IPR021109">
    <property type="entry name" value="Peptidase_aspartic_dom_sf"/>
</dbReference>
<dbReference type="CDD" id="cd00303">
    <property type="entry name" value="retropepsin_like"/>
    <property type="match status" value="1"/>
</dbReference>
<evidence type="ECO:0000313" key="1">
    <source>
        <dbReference type="EMBL" id="KAF6164647.1"/>
    </source>
</evidence>
<dbReference type="EMBL" id="JACGCM010000923">
    <property type="protein sequence ID" value="KAF6164647.1"/>
    <property type="molecule type" value="Genomic_DNA"/>
</dbReference>
<dbReference type="Proteomes" id="UP000541444">
    <property type="component" value="Unassembled WGS sequence"/>
</dbReference>
<keyword evidence="2" id="KW-1185">Reference proteome</keyword>